<reference evidence="1" key="2">
    <citation type="submission" date="2017-11" db="EMBL/GenBank/DDBJ databases">
        <title>Coralsnake Venomics: Analyses of Venom Gland Transcriptomes and Proteomes of Six Brazilian Taxa.</title>
        <authorList>
            <person name="Aird S.D."/>
            <person name="Jorge da Silva N."/>
            <person name="Qiu L."/>
            <person name="Villar-Briones A."/>
            <person name="Aparecida-Saddi V."/>
            <person name="Campos-Telles M.P."/>
            <person name="Grau M."/>
            <person name="Mikheyev A.S."/>
        </authorList>
    </citation>
    <scope>NUCLEOTIDE SEQUENCE</scope>
    <source>
        <tissue evidence="1">Venom_gland</tissue>
    </source>
</reference>
<evidence type="ECO:0000313" key="1">
    <source>
        <dbReference type="EMBL" id="LAB05191.1"/>
    </source>
</evidence>
<protein>
    <submittedName>
        <fullName evidence="1">Uncharacterized protein</fullName>
    </submittedName>
</protein>
<reference evidence="1" key="1">
    <citation type="submission" date="2017-07" db="EMBL/GenBank/DDBJ databases">
        <authorList>
            <person name="Mikheyev A."/>
            <person name="Grau M."/>
        </authorList>
    </citation>
    <scope>NUCLEOTIDE SEQUENCE</scope>
    <source>
        <tissue evidence="1">Venom_gland</tissue>
    </source>
</reference>
<dbReference type="AlphaFoldDB" id="A0A2D4K904"/>
<accession>A0A2D4K904</accession>
<organism evidence="1">
    <name type="scientific">Micrurus paraensis</name>
    <dbReference type="NCBI Taxonomy" id="1970185"/>
    <lineage>
        <taxon>Eukaryota</taxon>
        <taxon>Metazoa</taxon>
        <taxon>Chordata</taxon>
        <taxon>Craniata</taxon>
        <taxon>Vertebrata</taxon>
        <taxon>Euteleostomi</taxon>
        <taxon>Lepidosauria</taxon>
        <taxon>Squamata</taxon>
        <taxon>Bifurcata</taxon>
        <taxon>Unidentata</taxon>
        <taxon>Episquamata</taxon>
        <taxon>Toxicofera</taxon>
        <taxon>Serpentes</taxon>
        <taxon>Colubroidea</taxon>
        <taxon>Elapidae</taxon>
        <taxon>Elapinae</taxon>
        <taxon>Micrurus</taxon>
    </lineage>
</organism>
<sequence length="100" mass="11576">MPSLSKTHKCYAGLISQQRCQKLYQETQISTVCDILQSTVLETKPFFLMICDERLSLTAKRKPQSYVNFWLSCPVLQFSTNAVQSSTMLEVQFFLMLRNL</sequence>
<name>A0A2D4K904_9SAUR</name>
<dbReference type="EMBL" id="IACL01043043">
    <property type="protein sequence ID" value="LAB05191.1"/>
    <property type="molecule type" value="Transcribed_RNA"/>
</dbReference>
<proteinExistence type="predicted"/>